<dbReference type="CDD" id="cd00742">
    <property type="entry name" value="FABP"/>
    <property type="match status" value="1"/>
</dbReference>
<evidence type="ECO:0000259" key="4">
    <source>
        <dbReference type="Pfam" id="PF00061"/>
    </source>
</evidence>
<evidence type="ECO:0000256" key="3">
    <source>
        <dbReference type="ARBA" id="ARBA00068043"/>
    </source>
</evidence>
<gene>
    <name evidence="5" type="ORF">X975_10211</name>
</gene>
<name>A0A087T5W8_STEMI</name>
<dbReference type="GO" id="GO:0005504">
    <property type="term" value="F:fatty acid binding"/>
    <property type="evidence" value="ECO:0007669"/>
    <property type="project" value="UniProtKB-ARBA"/>
</dbReference>
<dbReference type="InterPro" id="IPR000463">
    <property type="entry name" value="Fatty_acid-bd"/>
</dbReference>
<dbReference type="OrthoDB" id="354351at2759"/>
<evidence type="ECO:0000313" key="6">
    <source>
        <dbReference type="Proteomes" id="UP000054359"/>
    </source>
</evidence>
<accession>A0A087T5W8</accession>
<comment type="similarity">
    <text evidence="1">Belongs to the calycin superfamily. Fatty-acid binding protein (FABP) family.</text>
</comment>
<dbReference type="AlphaFoldDB" id="A0A087T5W8"/>
<dbReference type="PANTHER" id="PTHR11955">
    <property type="entry name" value="FATTY ACID BINDING PROTEIN"/>
    <property type="match status" value="1"/>
</dbReference>
<keyword evidence="2" id="KW-0446">Lipid-binding</keyword>
<dbReference type="STRING" id="407821.A0A087T5W8"/>
<sequence length="129" mass="14566">MANLVGSYKLVSSENFGEFLKEIGVSMVTRKLAENSKPTVEIKQEGDEYIIKTIAFKNSEIRFKLGQEFEEKRLDGNTVKTVVNLVDGKLVQKQFGDKEVTITREVEGDTLKVVCQSGDVVSTRIYKRE</sequence>
<feature type="non-terminal residue" evidence="5">
    <location>
        <position position="129"/>
    </location>
</feature>
<dbReference type="InterPro" id="IPR012674">
    <property type="entry name" value="Calycin"/>
</dbReference>
<protein>
    <recommendedName>
        <fullName evidence="3">Fatty acid-binding protein</fullName>
    </recommendedName>
</protein>
<keyword evidence="6" id="KW-1185">Reference proteome</keyword>
<reference evidence="5 6" key="1">
    <citation type="submission" date="2013-11" db="EMBL/GenBank/DDBJ databases">
        <title>Genome sequencing of Stegodyphus mimosarum.</title>
        <authorList>
            <person name="Bechsgaard J."/>
        </authorList>
    </citation>
    <scope>NUCLEOTIDE SEQUENCE [LARGE SCALE GENOMIC DNA]</scope>
</reference>
<proteinExistence type="inferred from homology"/>
<feature type="domain" description="Lipocalin/cytosolic fatty-acid binding" evidence="4">
    <location>
        <begin position="6"/>
        <end position="129"/>
    </location>
</feature>
<dbReference type="Gene3D" id="2.40.128.20">
    <property type="match status" value="1"/>
</dbReference>
<dbReference type="PRINTS" id="PR00178">
    <property type="entry name" value="FATTYACIDBP"/>
</dbReference>
<evidence type="ECO:0000313" key="5">
    <source>
        <dbReference type="EMBL" id="KFM60507.1"/>
    </source>
</evidence>
<dbReference type="SUPFAM" id="SSF50814">
    <property type="entry name" value="Lipocalins"/>
    <property type="match status" value="1"/>
</dbReference>
<evidence type="ECO:0000256" key="2">
    <source>
        <dbReference type="ARBA" id="ARBA00023121"/>
    </source>
</evidence>
<dbReference type="FunFam" id="2.40.128.20:FF:000001">
    <property type="entry name" value="Fatty acid-binding protein, adipocyte"/>
    <property type="match status" value="1"/>
</dbReference>
<dbReference type="InterPro" id="IPR000566">
    <property type="entry name" value="Lipocln_cytosolic_FA-bd_dom"/>
</dbReference>
<dbReference type="EMBL" id="KK113578">
    <property type="protein sequence ID" value="KFM60507.1"/>
    <property type="molecule type" value="Genomic_DNA"/>
</dbReference>
<dbReference type="Proteomes" id="UP000054359">
    <property type="component" value="Unassembled WGS sequence"/>
</dbReference>
<dbReference type="InterPro" id="IPR031259">
    <property type="entry name" value="ILBP"/>
</dbReference>
<dbReference type="Pfam" id="PF00061">
    <property type="entry name" value="Lipocalin"/>
    <property type="match status" value="1"/>
</dbReference>
<evidence type="ECO:0000256" key="1">
    <source>
        <dbReference type="ARBA" id="ARBA00008390"/>
    </source>
</evidence>
<dbReference type="OMA" id="ECDMKGV"/>
<organism evidence="5 6">
    <name type="scientific">Stegodyphus mimosarum</name>
    <name type="common">African social velvet spider</name>
    <dbReference type="NCBI Taxonomy" id="407821"/>
    <lineage>
        <taxon>Eukaryota</taxon>
        <taxon>Metazoa</taxon>
        <taxon>Ecdysozoa</taxon>
        <taxon>Arthropoda</taxon>
        <taxon>Chelicerata</taxon>
        <taxon>Arachnida</taxon>
        <taxon>Araneae</taxon>
        <taxon>Araneomorphae</taxon>
        <taxon>Entelegynae</taxon>
        <taxon>Eresoidea</taxon>
        <taxon>Eresidae</taxon>
        <taxon>Stegodyphus</taxon>
    </lineage>
</organism>